<keyword evidence="1" id="KW-0812">Transmembrane</keyword>
<keyword evidence="1" id="KW-1133">Transmembrane helix</keyword>
<gene>
    <name evidence="2" type="ORF">AQ490_06735</name>
</gene>
<evidence type="ECO:0000313" key="2">
    <source>
        <dbReference type="EMBL" id="KRV47643.1"/>
    </source>
</evidence>
<organism evidence="2 3">
    <name type="scientific">Wenjunlia vitaminophila</name>
    <name type="common">Streptomyces vitaminophilus</name>
    <dbReference type="NCBI Taxonomy" id="76728"/>
    <lineage>
        <taxon>Bacteria</taxon>
        <taxon>Bacillati</taxon>
        <taxon>Actinomycetota</taxon>
        <taxon>Actinomycetes</taxon>
        <taxon>Kitasatosporales</taxon>
        <taxon>Streptomycetaceae</taxon>
        <taxon>Wenjunlia</taxon>
    </lineage>
</organism>
<dbReference type="EMBL" id="LLZU01000036">
    <property type="protein sequence ID" value="KRV47643.1"/>
    <property type="molecule type" value="Genomic_DNA"/>
</dbReference>
<dbReference type="Pfam" id="PF10825">
    <property type="entry name" value="DUF2752"/>
    <property type="match status" value="1"/>
</dbReference>
<sequence length="128" mass="14010">MRRRLTHPAAAPIGLLLAGLAGCVYLWGTNPHESGSLLPRCPFNWLTGLDCPACGGTRMTYDLLHVDLVAAWHDNAALLLVTPLVAVLVARWLVEGLRGRRYRFRLGARGTASVLLLAAVWGVTRNLW</sequence>
<reference evidence="2 3" key="1">
    <citation type="submission" date="2015-10" db="EMBL/GenBank/DDBJ databases">
        <title>Draft genome sequence of pyrrolomycin-producing Streptomyces vitaminophilus.</title>
        <authorList>
            <person name="Graham D.E."/>
            <person name="Mahan K.M."/>
            <person name="Klingeman D.M."/>
            <person name="Hettich R.L."/>
            <person name="Parry R.J."/>
        </authorList>
    </citation>
    <scope>NUCLEOTIDE SEQUENCE [LARGE SCALE GENOMIC DNA]</scope>
    <source>
        <strain evidence="2 3">ATCC 31673</strain>
    </source>
</reference>
<name>A0A0T6LNF9_WENVI</name>
<evidence type="ECO:0000256" key="1">
    <source>
        <dbReference type="SAM" id="Phobius"/>
    </source>
</evidence>
<dbReference type="AlphaFoldDB" id="A0A0T6LNF9"/>
<feature type="transmembrane region" description="Helical" evidence="1">
    <location>
        <begin position="76"/>
        <end position="94"/>
    </location>
</feature>
<feature type="transmembrane region" description="Helical" evidence="1">
    <location>
        <begin position="106"/>
        <end position="124"/>
    </location>
</feature>
<dbReference type="Proteomes" id="UP000050867">
    <property type="component" value="Unassembled WGS sequence"/>
</dbReference>
<comment type="caution">
    <text evidence="2">The sequence shown here is derived from an EMBL/GenBank/DDBJ whole genome shotgun (WGS) entry which is preliminary data.</text>
</comment>
<accession>A0A0T6LNF9</accession>
<keyword evidence="3" id="KW-1185">Reference proteome</keyword>
<protein>
    <recommendedName>
        <fullName evidence="4">DUF2752 domain-containing protein</fullName>
    </recommendedName>
</protein>
<evidence type="ECO:0008006" key="4">
    <source>
        <dbReference type="Google" id="ProtNLM"/>
    </source>
</evidence>
<evidence type="ECO:0000313" key="3">
    <source>
        <dbReference type="Proteomes" id="UP000050867"/>
    </source>
</evidence>
<dbReference type="OrthoDB" id="5966662at2"/>
<dbReference type="PROSITE" id="PS51257">
    <property type="entry name" value="PROKAR_LIPOPROTEIN"/>
    <property type="match status" value="1"/>
</dbReference>
<dbReference type="InterPro" id="IPR021215">
    <property type="entry name" value="DUF2752"/>
</dbReference>
<feature type="transmembrane region" description="Helical" evidence="1">
    <location>
        <begin position="9"/>
        <end position="28"/>
    </location>
</feature>
<dbReference type="eggNOG" id="ENOG5032Y7G">
    <property type="taxonomic scope" value="Bacteria"/>
</dbReference>
<dbReference type="STRING" id="76728.AQ490_06735"/>
<proteinExistence type="predicted"/>
<keyword evidence="1" id="KW-0472">Membrane</keyword>